<feature type="compositionally biased region" description="Basic and acidic residues" evidence="1">
    <location>
        <begin position="691"/>
        <end position="701"/>
    </location>
</feature>
<organism evidence="2 3">
    <name type="scientific">Ectocarpus siliculosus</name>
    <name type="common">Brown alga</name>
    <name type="synonym">Conferva siliculosa</name>
    <dbReference type="NCBI Taxonomy" id="2880"/>
    <lineage>
        <taxon>Eukaryota</taxon>
        <taxon>Sar</taxon>
        <taxon>Stramenopiles</taxon>
        <taxon>Ochrophyta</taxon>
        <taxon>PX clade</taxon>
        <taxon>Phaeophyceae</taxon>
        <taxon>Ectocarpales</taxon>
        <taxon>Ectocarpaceae</taxon>
        <taxon>Ectocarpus</taxon>
    </lineage>
</organism>
<evidence type="ECO:0000313" key="3">
    <source>
        <dbReference type="Proteomes" id="UP000002630"/>
    </source>
</evidence>
<feature type="compositionally biased region" description="Low complexity" evidence="1">
    <location>
        <begin position="479"/>
        <end position="498"/>
    </location>
</feature>
<feature type="region of interest" description="Disordered" evidence="1">
    <location>
        <begin position="362"/>
        <end position="395"/>
    </location>
</feature>
<feature type="compositionally biased region" description="Acidic residues" evidence="1">
    <location>
        <begin position="366"/>
        <end position="375"/>
    </location>
</feature>
<feature type="compositionally biased region" description="Gly residues" evidence="1">
    <location>
        <begin position="313"/>
        <end position="329"/>
    </location>
</feature>
<feature type="compositionally biased region" description="Pro residues" evidence="1">
    <location>
        <begin position="459"/>
        <end position="473"/>
    </location>
</feature>
<feature type="compositionally biased region" description="Gly residues" evidence="1">
    <location>
        <begin position="296"/>
        <end position="305"/>
    </location>
</feature>
<feature type="region of interest" description="Disordered" evidence="1">
    <location>
        <begin position="1"/>
        <end position="80"/>
    </location>
</feature>
<dbReference type="AlphaFoldDB" id="D8LIW9"/>
<dbReference type="InParanoid" id="D8LIW9"/>
<dbReference type="EMBL" id="FN649733">
    <property type="protein sequence ID" value="CBN76853.1"/>
    <property type="molecule type" value="Genomic_DNA"/>
</dbReference>
<proteinExistence type="predicted"/>
<feature type="region of interest" description="Disordered" evidence="1">
    <location>
        <begin position="412"/>
        <end position="510"/>
    </location>
</feature>
<sequence length="812" mass="85137">MEGVRARTREDGTPKVTFPRNFDEIVGLMGRNDLEDRSPDQASAASNRSGYAGKGAGGNSREGGGGKASGRETGDRAPPWTQYLLEEGLDRTKEFSRYRGMFAEEQTGGDRLMRGLAKIRELDVRLLRVTGRARELKLMAREAAEQAERAAAVGIATSKGERALCLKGRGPVAVEDVPTNHPPLRLPLPLSSELAPFGPVSSRVSIGSARKSEAIALGTERSETSVASGSQHDGDGGASNSRDRQARRGRAFVTQNFRGTARTGGYSNAGSTAISVNGSDDNTCSSRAQGFSRGKSGVGSHGGDSGSQNEGRGSSGSDGGGAGGSGGSSGVSFVLRNKRYAARASRGRLTDEQESLVSRFVQDADGFNDDGEPTGEEPSGVWAEITPYGGTGTSEDNARLAEINAKLLAMRGAETLDRDDDTQEEKGAPINASEQQQRSPKTATDIEPARVQNDCGREAPPPPPPPPPPPSPPHSRSSGTKGAAAATAAVPGYATTPGDAALREQRAKREARCRERAIDTALEQLRDSLFKESVAGGRSLREKAVDAALELARSAPLDMQGRVRRGAGRIDSLLGGEGPQPVGEWEVKHALRQGEEELRGKDLASRERIEEILATVRQETAATAASRSATNPPPPQHGSDAIDPDRFPHGTSLDDFFSLKDGPAEIEPQLAAAATGRPRLMLPLSGSQRFPHAEAKHDEGKGGAGTSGETPPEQAGREITRGPSTGRSAAVSDEVSTTSGEGPPGAARHARPRLPRKKKNYTAVPPEVAALFRAPLLVPRHLEPPIAGIAAAAVAAGGSRRVKPGARARIVG</sequence>
<feature type="compositionally biased region" description="Polar residues" evidence="1">
    <location>
        <begin position="265"/>
        <end position="289"/>
    </location>
</feature>
<reference evidence="2 3" key="1">
    <citation type="journal article" date="2010" name="Nature">
        <title>The Ectocarpus genome and the independent evolution of multicellularity in brown algae.</title>
        <authorList>
            <person name="Cock J.M."/>
            <person name="Sterck L."/>
            <person name="Rouze P."/>
            <person name="Scornet D."/>
            <person name="Allen A.E."/>
            <person name="Amoutzias G."/>
            <person name="Anthouard V."/>
            <person name="Artiguenave F."/>
            <person name="Aury J.M."/>
            <person name="Badger J.H."/>
            <person name="Beszteri B."/>
            <person name="Billiau K."/>
            <person name="Bonnet E."/>
            <person name="Bothwell J.H."/>
            <person name="Bowler C."/>
            <person name="Boyen C."/>
            <person name="Brownlee C."/>
            <person name="Carrano C.J."/>
            <person name="Charrier B."/>
            <person name="Cho G.Y."/>
            <person name="Coelho S.M."/>
            <person name="Collen J."/>
            <person name="Corre E."/>
            <person name="Da Silva C."/>
            <person name="Delage L."/>
            <person name="Delaroque N."/>
            <person name="Dittami S.M."/>
            <person name="Doulbeau S."/>
            <person name="Elias M."/>
            <person name="Farnham G."/>
            <person name="Gachon C.M."/>
            <person name="Gschloessl B."/>
            <person name="Heesch S."/>
            <person name="Jabbari K."/>
            <person name="Jubin C."/>
            <person name="Kawai H."/>
            <person name="Kimura K."/>
            <person name="Kloareg B."/>
            <person name="Kupper F.C."/>
            <person name="Lang D."/>
            <person name="Le Bail A."/>
            <person name="Leblanc C."/>
            <person name="Lerouge P."/>
            <person name="Lohr M."/>
            <person name="Lopez P.J."/>
            <person name="Martens C."/>
            <person name="Maumus F."/>
            <person name="Michel G."/>
            <person name="Miranda-Saavedra D."/>
            <person name="Morales J."/>
            <person name="Moreau H."/>
            <person name="Motomura T."/>
            <person name="Nagasato C."/>
            <person name="Napoli C.A."/>
            <person name="Nelson D.R."/>
            <person name="Nyvall-Collen P."/>
            <person name="Peters A.F."/>
            <person name="Pommier C."/>
            <person name="Potin P."/>
            <person name="Poulain J."/>
            <person name="Quesneville H."/>
            <person name="Read B."/>
            <person name="Rensing S.A."/>
            <person name="Ritter A."/>
            <person name="Rousvoal S."/>
            <person name="Samanta M."/>
            <person name="Samson G."/>
            <person name="Schroeder D.C."/>
            <person name="Segurens B."/>
            <person name="Strittmatter M."/>
            <person name="Tonon T."/>
            <person name="Tregear J.W."/>
            <person name="Valentin K."/>
            <person name="von Dassow P."/>
            <person name="Yamagishi T."/>
            <person name="Van de Peer Y."/>
            <person name="Wincker P."/>
        </authorList>
    </citation>
    <scope>NUCLEOTIDE SEQUENCE [LARGE SCALE GENOMIC DNA]</scope>
    <source>
        <strain evidence="3">Ec32 / CCAP1310/4</strain>
    </source>
</reference>
<feature type="compositionally biased region" description="Basic residues" evidence="1">
    <location>
        <begin position="748"/>
        <end position="760"/>
    </location>
</feature>
<gene>
    <name evidence="2" type="ORF">Esi_0023_0086</name>
</gene>
<feature type="compositionally biased region" description="Polar residues" evidence="1">
    <location>
        <begin position="432"/>
        <end position="442"/>
    </location>
</feature>
<feature type="compositionally biased region" description="Basic and acidic residues" evidence="1">
    <location>
        <begin position="1"/>
        <end position="13"/>
    </location>
</feature>
<feature type="region of interest" description="Disordered" evidence="1">
    <location>
        <begin position="614"/>
        <end position="668"/>
    </location>
</feature>
<dbReference type="EMBL" id="FN648409">
    <property type="protein sequence ID" value="CBN76853.1"/>
    <property type="molecule type" value="Genomic_DNA"/>
</dbReference>
<feature type="region of interest" description="Disordered" evidence="1">
    <location>
        <begin position="215"/>
        <end position="331"/>
    </location>
</feature>
<name>D8LIW9_ECTSI</name>
<feature type="compositionally biased region" description="Gly residues" evidence="1">
    <location>
        <begin position="52"/>
        <end position="68"/>
    </location>
</feature>
<feature type="compositionally biased region" description="Low complexity" evidence="1">
    <location>
        <begin position="620"/>
        <end position="630"/>
    </location>
</feature>
<feature type="compositionally biased region" description="Basic and acidic residues" evidence="1">
    <location>
        <begin position="501"/>
        <end position="510"/>
    </location>
</feature>
<feature type="region of interest" description="Disordered" evidence="1">
    <location>
        <begin position="691"/>
        <end position="761"/>
    </location>
</feature>
<feature type="compositionally biased region" description="Polar residues" evidence="1">
    <location>
        <begin position="40"/>
        <end position="49"/>
    </location>
</feature>
<protein>
    <submittedName>
        <fullName evidence="2">Uncharacterized protein</fullName>
    </submittedName>
</protein>
<keyword evidence="3" id="KW-1185">Reference proteome</keyword>
<accession>D8LIW9</accession>
<evidence type="ECO:0000256" key="1">
    <source>
        <dbReference type="SAM" id="MobiDB-lite"/>
    </source>
</evidence>
<evidence type="ECO:0000313" key="2">
    <source>
        <dbReference type="EMBL" id="CBN76853.1"/>
    </source>
</evidence>
<dbReference type="Proteomes" id="UP000002630">
    <property type="component" value="Linkage Group LG08"/>
</dbReference>